<accession>A0A9Q3E1Q0</accession>
<reference evidence="2" key="1">
    <citation type="submission" date="2021-03" db="EMBL/GenBank/DDBJ databases">
        <title>Draft genome sequence of rust myrtle Austropuccinia psidii MF-1, a brazilian biotype.</title>
        <authorList>
            <person name="Quecine M.C."/>
            <person name="Pachon D.M.R."/>
            <person name="Bonatelli M.L."/>
            <person name="Correr F.H."/>
            <person name="Franceschini L.M."/>
            <person name="Leite T.F."/>
            <person name="Margarido G.R.A."/>
            <person name="Almeida C.A."/>
            <person name="Ferrarezi J.A."/>
            <person name="Labate C.A."/>
        </authorList>
    </citation>
    <scope>NUCLEOTIDE SEQUENCE</scope>
    <source>
        <strain evidence="2">MF-1</strain>
    </source>
</reference>
<gene>
    <name evidence="2" type="ORF">O181_050381</name>
</gene>
<dbReference type="Proteomes" id="UP000765509">
    <property type="component" value="Unassembled WGS sequence"/>
</dbReference>
<feature type="region of interest" description="Disordered" evidence="1">
    <location>
        <begin position="1"/>
        <end position="23"/>
    </location>
</feature>
<proteinExistence type="predicted"/>
<evidence type="ECO:0000313" key="3">
    <source>
        <dbReference type="Proteomes" id="UP000765509"/>
    </source>
</evidence>
<feature type="compositionally biased region" description="Polar residues" evidence="1">
    <location>
        <begin position="1"/>
        <end position="22"/>
    </location>
</feature>
<organism evidence="2 3">
    <name type="scientific">Austropuccinia psidii MF-1</name>
    <dbReference type="NCBI Taxonomy" id="1389203"/>
    <lineage>
        <taxon>Eukaryota</taxon>
        <taxon>Fungi</taxon>
        <taxon>Dikarya</taxon>
        <taxon>Basidiomycota</taxon>
        <taxon>Pucciniomycotina</taxon>
        <taxon>Pucciniomycetes</taxon>
        <taxon>Pucciniales</taxon>
        <taxon>Sphaerophragmiaceae</taxon>
        <taxon>Austropuccinia</taxon>
    </lineage>
</organism>
<evidence type="ECO:0000256" key="1">
    <source>
        <dbReference type="SAM" id="MobiDB-lite"/>
    </source>
</evidence>
<evidence type="ECO:0000313" key="2">
    <source>
        <dbReference type="EMBL" id="MBW0510666.1"/>
    </source>
</evidence>
<protein>
    <submittedName>
        <fullName evidence="2">Uncharacterized protein</fullName>
    </submittedName>
</protein>
<sequence length="79" mass="8877">MLPTSKTANQPKKAIGSSSPINESGGHTLWISFIASCPVLQFDFHQSLFAAKTQPETQVWRKLKTRVCLSLRRPFCSDR</sequence>
<dbReference type="EMBL" id="AVOT02021698">
    <property type="protein sequence ID" value="MBW0510666.1"/>
    <property type="molecule type" value="Genomic_DNA"/>
</dbReference>
<keyword evidence="3" id="KW-1185">Reference proteome</keyword>
<dbReference type="AlphaFoldDB" id="A0A9Q3E1Q0"/>
<comment type="caution">
    <text evidence="2">The sequence shown here is derived from an EMBL/GenBank/DDBJ whole genome shotgun (WGS) entry which is preliminary data.</text>
</comment>
<name>A0A9Q3E1Q0_9BASI</name>